<proteinExistence type="predicted"/>
<dbReference type="Proteomes" id="UP001338125">
    <property type="component" value="Unassembled WGS sequence"/>
</dbReference>
<evidence type="ECO:0000313" key="2">
    <source>
        <dbReference type="EMBL" id="KAK5993774.1"/>
    </source>
</evidence>
<reference evidence="2 3" key="1">
    <citation type="submission" date="2024-01" db="EMBL/GenBank/DDBJ databases">
        <title>Complete genome of Cladobotryum mycophilum ATHUM6906.</title>
        <authorList>
            <person name="Christinaki A.C."/>
            <person name="Myridakis A.I."/>
            <person name="Kouvelis V.N."/>
        </authorList>
    </citation>
    <scope>NUCLEOTIDE SEQUENCE [LARGE SCALE GENOMIC DNA]</scope>
    <source>
        <strain evidence="2 3">ATHUM6906</strain>
    </source>
</reference>
<comment type="caution">
    <text evidence="2">The sequence shown here is derived from an EMBL/GenBank/DDBJ whole genome shotgun (WGS) entry which is preliminary data.</text>
</comment>
<evidence type="ECO:0000256" key="1">
    <source>
        <dbReference type="SAM" id="MobiDB-lite"/>
    </source>
</evidence>
<gene>
    <name evidence="2" type="ORF">PT974_07211</name>
</gene>
<feature type="compositionally biased region" description="Polar residues" evidence="1">
    <location>
        <begin position="43"/>
        <end position="52"/>
    </location>
</feature>
<feature type="region of interest" description="Disordered" evidence="1">
    <location>
        <begin position="1"/>
        <end position="22"/>
    </location>
</feature>
<evidence type="ECO:0000313" key="3">
    <source>
        <dbReference type="Proteomes" id="UP001338125"/>
    </source>
</evidence>
<dbReference type="EMBL" id="JAVFKD010000012">
    <property type="protein sequence ID" value="KAK5993774.1"/>
    <property type="molecule type" value="Genomic_DNA"/>
</dbReference>
<keyword evidence="3" id="KW-1185">Reference proteome</keyword>
<feature type="region of interest" description="Disordered" evidence="1">
    <location>
        <begin position="39"/>
        <end position="59"/>
    </location>
</feature>
<sequence>MVFPLSRRTHPIGPGIELGMREPPDAITKTYRCWKKELDRTHGSSTRVSQASEPLADAI</sequence>
<organism evidence="2 3">
    <name type="scientific">Cladobotryum mycophilum</name>
    <dbReference type="NCBI Taxonomy" id="491253"/>
    <lineage>
        <taxon>Eukaryota</taxon>
        <taxon>Fungi</taxon>
        <taxon>Dikarya</taxon>
        <taxon>Ascomycota</taxon>
        <taxon>Pezizomycotina</taxon>
        <taxon>Sordariomycetes</taxon>
        <taxon>Hypocreomycetidae</taxon>
        <taxon>Hypocreales</taxon>
        <taxon>Hypocreaceae</taxon>
        <taxon>Cladobotryum</taxon>
    </lineage>
</organism>
<accession>A0ABR0SNN0</accession>
<protein>
    <submittedName>
        <fullName evidence="2">Uncharacterized protein</fullName>
    </submittedName>
</protein>
<name>A0ABR0SNN0_9HYPO</name>